<keyword evidence="3 9" id="KW-0255">Endonuclease</keyword>
<accession>A0AAX4NF96</accession>
<dbReference type="GO" id="GO:0003677">
    <property type="term" value="F:DNA binding"/>
    <property type="evidence" value="ECO:0007669"/>
    <property type="project" value="UniProtKB-KW"/>
</dbReference>
<dbReference type="Proteomes" id="UP001451606">
    <property type="component" value="Chromosome"/>
</dbReference>
<dbReference type="InterPro" id="IPR002729">
    <property type="entry name" value="CRISPR-assoc_Cas1"/>
</dbReference>
<dbReference type="RefSeq" id="WP_393972111.1">
    <property type="nucleotide sequence ID" value="NZ_CP133772.1"/>
</dbReference>
<protein>
    <submittedName>
        <fullName evidence="9">CRISPR-associated endonuclease Cas1</fullName>
        <ecNumber evidence="9">3.1.-.-</ecNumber>
    </submittedName>
</protein>
<keyword evidence="10" id="KW-1185">Reference proteome</keyword>
<evidence type="ECO:0000256" key="1">
    <source>
        <dbReference type="ARBA" id="ARBA00022722"/>
    </source>
</evidence>
<dbReference type="KEGG" id="omr:OXIME_000718"/>
<keyword evidence="5" id="KW-0460">Magnesium</keyword>
<evidence type="ECO:0000256" key="6">
    <source>
        <dbReference type="ARBA" id="ARBA00023118"/>
    </source>
</evidence>
<keyword evidence="7" id="KW-0238">DNA-binding</keyword>
<evidence type="ECO:0000256" key="4">
    <source>
        <dbReference type="ARBA" id="ARBA00022801"/>
    </source>
</evidence>
<dbReference type="PANTHER" id="PTHR34353">
    <property type="entry name" value="CRISPR-ASSOCIATED ENDONUCLEASE CAS1 1"/>
    <property type="match status" value="1"/>
</dbReference>
<evidence type="ECO:0000256" key="2">
    <source>
        <dbReference type="ARBA" id="ARBA00022723"/>
    </source>
</evidence>
<dbReference type="PANTHER" id="PTHR34353:SF2">
    <property type="entry name" value="CRISPR-ASSOCIATED ENDONUCLEASE CAS1 1"/>
    <property type="match status" value="1"/>
</dbReference>
<evidence type="ECO:0000256" key="8">
    <source>
        <dbReference type="ARBA" id="ARBA00023211"/>
    </source>
</evidence>
<dbReference type="GeneID" id="95967448"/>
<dbReference type="GO" id="GO:0004519">
    <property type="term" value="F:endonuclease activity"/>
    <property type="evidence" value="ECO:0007669"/>
    <property type="project" value="UniProtKB-KW"/>
</dbReference>
<dbReference type="EMBL" id="CP133772">
    <property type="protein sequence ID" value="WYY00162.1"/>
    <property type="molecule type" value="Genomic_DNA"/>
</dbReference>
<keyword evidence="8" id="KW-0464">Manganese</keyword>
<sequence length="230" mass="27240">MEKIRNAPLYYELHSESITHVVTLKPTMDYPSLIVEGIKIVLDGGFFFLFNFLPDINTIGLEPSIGFLHEIAPLKTPLVYDLQELFRYVIDYSVIQMLEYGLKKSDFITTENYHIRLKPETANRLIETIKINFNQRYPYKGKKHTLENIMFENIGEFSKFISDKIKKLEFTIPEIEIKRNDDIKTRERILSIDPEERKKLKINKSTLWYQQKKIKEGKTIKVYNKTKVKI</sequence>
<organism evidence="9 10">
    <name type="scientific">Oxyplasma meridianum</name>
    <dbReference type="NCBI Taxonomy" id="3073602"/>
    <lineage>
        <taxon>Archaea</taxon>
        <taxon>Methanobacteriati</taxon>
        <taxon>Thermoplasmatota</taxon>
        <taxon>Thermoplasmata</taxon>
        <taxon>Thermoplasmatales</taxon>
        <taxon>Thermoplasmataceae</taxon>
        <taxon>Oxyplasma</taxon>
    </lineage>
</organism>
<gene>
    <name evidence="9" type="ORF">OXIME_000718</name>
</gene>
<dbReference type="InterPro" id="IPR042206">
    <property type="entry name" value="CRISPR-assoc_Cas1_C"/>
</dbReference>
<dbReference type="Pfam" id="PF01867">
    <property type="entry name" value="Cas_Cas1"/>
    <property type="match status" value="1"/>
</dbReference>
<dbReference type="AlphaFoldDB" id="A0AAX4NF96"/>
<keyword evidence="6" id="KW-0051">Antiviral defense</keyword>
<dbReference type="InterPro" id="IPR050646">
    <property type="entry name" value="Cas1"/>
</dbReference>
<keyword evidence="4 9" id="KW-0378">Hydrolase</keyword>
<name>A0AAX4NF96_9ARCH</name>
<dbReference type="EC" id="3.1.-.-" evidence="9"/>
<evidence type="ECO:0000256" key="5">
    <source>
        <dbReference type="ARBA" id="ARBA00022842"/>
    </source>
</evidence>
<keyword evidence="2" id="KW-0479">Metal-binding</keyword>
<proteinExistence type="predicted"/>
<dbReference type="Gene3D" id="1.20.120.920">
    <property type="entry name" value="CRISPR-associated endonuclease Cas1, C-terminal domain"/>
    <property type="match status" value="1"/>
</dbReference>
<evidence type="ECO:0000313" key="9">
    <source>
        <dbReference type="EMBL" id="WYY00162.1"/>
    </source>
</evidence>
<evidence type="ECO:0000256" key="7">
    <source>
        <dbReference type="ARBA" id="ARBA00023125"/>
    </source>
</evidence>
<dbReference type="GO" id="GO:0016787">
    <property type="term" value="F:hydrolase activity"/>
    <property type="evidence" value="ECO:0007669"/>
    <property type="project" value="UniProtKB-KW"/>
</dbReference>
<evidence type="ECO:0000313" key="10">
    <source>
        <dbReference type="Proteomes" id="UP001451606"/>
    </source>
</evidence>
<dbReference type="GO" id="GO:0043571">
    <property type="term" value="P:maintenance of CRISPR repeat elements"/>
    <property type="evidence" value="ECO:0007669"/>
    <property type="project" value="InterPro"/>
</dbReference>
<keyword evidence="1" id="KW-0540">Nuclease</keyword>
<evidence type="ECO:0000256" key="3">
    <source>
        <dbReference type="ARBA" id="ARBA00022759"/>
    </source>
</evidence>
<reference evidence="9 10" key="1">
    <citation type="submission" date="2023-09" db="EMBL/GenBank/DDBJ databases">
        <authorList>
            <person name="Golyshina O.V."/>
            <person name="Lunev E.A."/>
            <person name="Bargiela R."/>
            <person name="Gaines M.C."/>
            <person name="Daum B."/>
            <person name="Bale N.J."/>
            <person name="Koenen M."/>
            <person name="Sinninghe Damst J.S."/>
            <person name="Yakimov M."/>
            <person name="Golyshin P.N."/>
        </authorList>
    </citation>
    <scope>NUCLEOTIDE SEQUENCE [LARGE SCALE GENOMIC DNA]</scope>
    <source>
        <strain evidence="9 10">M1</strain>
    </source>
</reference>
<dbReference type="GO" id="GO:0046872">
    <property type="term" value="F:metal ion binding"/>
    <property type="evidence" value="ECO:0007669"/>
    <property type="project" value="UniProtKB-KW"/>
</dbReference>
<dbReference type="GO" id="GO:0051607">
    <property type="term" value="P:defense response to virus"/>
    <property type="evidence" value="ECO:0007669"/>
    <property type="project" value="UniProtKB-KW"/>
</dbReference>